<dbReference type="AlphaFoldDB" id="W4M685"/>
<comment type="caution">
    <text evidence="1">The sequence shown here is derived from an EMBL/GenBank/DDBJ whole genome shotgun (WGS) entry which is preliminary data.</text>
</comment>
<name>W4M685_9BACT</name>
<organism evidence="1 2">
    <name type="scientific">Candidatus Entotheonella gemina</name>
    <dbReference type="NCBI Taxonomy" id="1429439"/>
    <lineage>
        <taxon>Bacteria</taxon>
        <taxon>Pseudomonadati</taxon>
        <taxon>Nitrospinota/Tectimicrobiota group</taxon>
        <taxon>Candidatus Tectimicrobiota</taxon>
        <taxon>Candidatus Entotheonellia</taxon>
        <taxon>Candidatus Entotheonellales</taxon>
        <taxon>Candidatus Entotheonellaceae</taxon>
        <taxon>Candidatus Entotheonella</taxon>
    </lineage>
</organism>
<sequence length="129" mass="14600">MTTSPNITEDLEAHKYLYLTTVGRKSGLRRRIEIWFTVYDHRIYLISGGGTRSDWVRNLLVNPAVKIEIGPHCWRGTATPDDAPGHPARERLAARYQHWTPGEPLTDWARTGLVIELRIDASQPPPATS</sequence>
<dbReference type="Gene3D" id="2.30.110.10">
    <property type="entry name" value="Electron Transport, Fmn-binding Protein, Chain A"/>
    <property type="match status" value="1"/>
</dbReference>
<keyword evidence="2" id="KW-1185">Reference proteome</keyword>
<proteinExistence type="predicted"/>
<dbReference type="InterPro" id="IPR012349">
    <property type="entry name" value="Split_barrel_FMN-bd"/>
</dbReference>
<gene>
    <name evidence="1" type="ORF">ETSY2_21425</name>
</gene>
<dbReference type="GO" id="GO:0016491">
    <property type="term" value="F:oxidoreductase activity"/>
    <property type="evidence" value="ECO:0007669"/>
    <property type="project" value="InterPro"/>
</dbReference>
<dbReference type="EMBL" id="AZHX01000888">
    <property type="protein sequence ID" value="ETX05703.1"/>
    <property type="molecule type" value="Genomic_DNA"/>
</dbReference>
<evidence type="ECO:0008006" key="3">
    <source>
        <dbReference type="Google" id="ProtNLM"/>
    </source>
</evidence>
<reference evidence="1 2" key="1">
    <citation type="journal article" date="2014" name="Nature">
        <title>An environmental bacterial taxon with a large and distinct metabolic repertoire.</title>
        <authorList>
            <person name="Wilson M.C."/>
            <person name="Mori T."/>
            <person name="Ruckert C."/>
            <person name="Uria A.R."/>
            <person name="Helf M.J."/>
            <person name="Takada K."/>
            <person name="Gernert C."/>
            <person name="Steffens U.A."/>
            <person name="Heycke N."/>
            <person name="Schmitt S."/>
            <person name="Rinke C."/>
            <person name="Helfrich E.J."/>
            <person name="Brachmann A.O."/>
            <person name="Gurgui C."/>
            <person name="Wakimoto T."/>
            <person name="Kracht M."/>
            <person name="Crusemann M."/>
            <person name="Hentschel U."/>
            <person name="Abe I."/>
            <person name="Matsunaga S."/>
            <person name="Kalinowski J."/>
            <person name="Takeyama H."/>
            <person name="Piel J."/>
        </authorList>
    </citation>
    <scope>NUCLEOTIDE SEQUENCE [LARGE SCALE GENOMIC DNA]</scope>
    <source>
        <strain evidence="2">TSY2</strain>
    </source>
</reference>
<evidence type="ECO:0000313" key="1">
    <source>
        <dbReference type="EMBL" id="ETX05703.1"/>
    </source>
</evidence>
<dbReference type="InterPro" id="IPR004378">
    <property type="entry name" value="F420H2_quin_Rdtase"/>
</dbReference>
<dbReference type="Pfam" id="PF04075">
    <property type="entry name" value="F420H2_quin_red"/>
    <property type="match status" value="1"/>
</dbReference>
<protein>
    <recommendedName>
        <fullName evidence="3">Nitroreductase</fullName>
    </recommendedName>
</protein>
<dbReference type="Proteomes" id="UP000019140">
    <property type="component" value="Unassembled WGS sequence"/>
</dbReference>
<dbReference type="NCBIfam" id="TIGR00026">
    <property type="entry name" value="hi_GC_TIGR00026"/>
    <property type="match status" value="1"/>
</dbReference>
<dbReference type="HOGENOM" id="CLU_1968893_0_0_7"/>
<dbReference type="SUPFAM" id="SSF50475">
    <property type="entry name" value="FMN-binding split barrel"/>
    <property type="match status" value="1"/>
</dbReference>
<accession>W4M685</accession>
<evidence type="ECO:0000313" key="2">
    <source>
        <dbReference type="Proteomes" id="UP000019140"/>
    </source>
</evidence>